<dbReference type="EMBL" id="JAINUF010000011">
    <property type="protein sequence ID" value="KAJ8346664.1"/>
    <property type="molecule type" value="Genomic_DNA"/>
</dbReference>
<proteinExistence type="predicted"/>
<dbReference type="AlphaFoldDB" id="A0A9Q1EX83"/>
<reference evidence="2" key="1">
    <citation type="journal article" date="2023" name="Science">
        <title>Genome structures resolve the early diversification of teleost fishes.</title>
        <authorList>
            <person name="Parey E."/>
            <person name="Louis A."/>
            <person name="Montfort J."/>
            <person name="Bouchez O."/>
            <person name="Roques C."/>
            <person name="Iampietro C."/>
            <person name="Lluch J."/>
            <person name="Castinel A."/>
            <person name="Donnadieu C."/>
            <person name="Desvignes T."/>
            <person name="Floi Bucao C."/>
            <person name="Jouanno E."/>
            <person name="Wen M."/>
            <person name="Mejri S."/>
            <person name="Dirks R."/>
            <person name="Jansen H."/>
            <person name="Henkel C."/>
            <person name="Chen W.J."/>
            <person name="Zahm M."/>
            <person name="Cabau C."/>
            <person name="Klopp C."/>
            <person name="Thompson A.W."/>
            <person name="Robinson-Rechavi M."/>
            <person name="Braasch I."/>
            <person name="Lecointre G."/>
            <person name="Bobe J."/>
            <person name="Postlethwait J.H."/>
            <person name="Berthelot C."/>
            <person name="Roest Crollius H."/>
            <person name="Guiguen Y."/>
        </authorList>
    </citation>
    <scope>NUCLEOTIDE SEQUENCE</scope>
    <source>
        <strain evidence="2">WJC10195</strain>
    </source>
</reference>
<sequence length="195" mass="21434">MLNTARKSVEGGEQGPSSYSSFSSDTEMKMSVESLRAEMEDDSSEMQLQEGLGDPVTHPLAQSNNTNPHTRPAPGSAPQEFPRTASPALDRLARWTHLTVFELKGLAVLVDKLESLPENKRNVPQGINQPNSLLQDMRVILKEHADDDPQLALTGIPVVCWPKKVLKLECPQVRVYPSRGLKCGVHPQPVTHVAL</sequence>
<feature type="compositionally biased region" description="Polar residues" evidence="1">
    <location>
        <begin position="15"/>
        <end position="25"/>
    </location>
</feature>
<dbReference type="Proteomes" id="UP001152622">
    <property type="component" value="Chromosome 11"/>
</dbReference>
<accession>A0A9Q1EX83</accession>
<feature type="compositionally biased region" description="Polar residues" evidence="1">
    <location>
        <begin position="60"/>
        <end position="69"/>
    </location>
</feature>
<evidence type="ECO:0000256" key="1">
    <source>
        <dbReference type="SAM" id="MobiDB-lite"/>
    </source>
</evidence>
<feature type="compositionally biased region" description="Basic and acidic residues" evidence="1">
    <location>
        <begin position="26"/>
        <end position="38"/>
    </location>
</feature>
<evidence type="ECO:0000313" key="3">
    <source>
        <dbReference type="Proteomes" id="UP001152622"/>
    </source>
</evidence>
<name>A0A9Q1EX83_SYNKA</name>
<dbReference type="Gene3D" id="6.10.280.250">
    <property type="match status" value="1"/>
</dbReference>
<gene>
    <name evidence="2" type="ORF">SKAU_G00280650</name>
</gene>
<feature type="region of interest" description="Disordered" evidence="1">
    <location>
        <begin position="1"/>
        <end position="83"/>
    </location>
</feature>
<comment type="caution">
    <text evidence="2">The sequence shown here is derived from an EMBL/GenBank/DDBJ whole genome shotgun (WGS) entry which is preliminary data.</text>
</comment>
<protein>
    <submittedName>
        <fullName evidence="2">Uncharacterized protein</fullName>
    </submittedName>
</protein>
<keyword evidence="3" id="KW-1185">Reference proteome</keyword>
<organism evidence="2 3">
    <name type="scientific">Synaphobranchus kaupii</name>
    <name type="common">Kaup's arrowtooth eel</name>
    <dbReference type="NCBI Taxonomy" id="118154"/>
    <lineage>
        <taxon>Eukaryota</taxon>
        <taxon>Metazoa</taxon>
        <taxon>Chordata</taxon>
        <taxon>Craniata</taxon>
        <taxon>Vertebrata</taxon>
        <taxon>Euteleostomi</taxon>
        <taxon>Actinopterygii</taxon>
        <taxon>Neopterygii</taxon>
        <taxon>Teleostei</taxon>
        <taxon>Anguilliformes</taxon>
        <taxon>Synaphobranchidae</taxon>
        <taxon>Synaphobranchus</taxon>
    </lineage>
</organism>
<evidence type="ECO:0000313" key="2">
    <source>
        <dbReference type="EMBL" id="KAJ8346664.1"/>
    </source>
</evidence>